<organism evidence="2 3">
    <name type="scientific">Diplogelasinospora grovesii</name>
    <dbReference type="NCBI Taxonomy" id="303347"/>
    <lineage>
        <taxon>Eukaryota</taxon>
        <taxon>Fungi</taxon>
        <taxon>Dikarya</taxon>
        <taxon>Ascomycota</taxon>
        <taxon>Pezizomycotina</taxon>
        <taxon>Sordariomycetes</taxon>
        <taxon>Sordariomycetidae</taxon>
        <taxon>Sordariales</taxon>
        <taxon>Diplogelasinosporaceae</taxon>
        <taxon>Diplogelasinospora</taxon>
    </lineage>
</organism>
<dbReference type="AlphaFoldDB" id="A0AAN6S5I9"/>
<protein>
    <submittedName>
        <fullName evidence="2">Uncharacterized protein</fullName>
    </submittedName>
</protein>
<feature type="chain" id="PRO_5042923384" evidence="1">
    <location>
        <begin position="28"/>
        <end position="258"/>
    </location>
</feature>
<keyword evidence="1" id="KW-0732">Signal</keyword>
<dbReference type="Proteomes" id="UP001303473">
    <property type="component" value="Unassembled WGS sequence"/>
</dbReference>
<evidence type="ECO:0000313" key="2">
    <source>
        <dbReference type="EMBL" id="KAK3941254.1"/>
    </source>
</evidence>
<dbReference type="EMBL" id="MU853785">
    <property type="protein sequence ID" value="KAK3941254.1"/>
    <property type="molecule type" value="Genomic_DNA"/>
</dbReference>
<evidence type="ECO:0000313" key="3">
    <source>
        <dbReference type="Proteomes" id="UP001303473"/>
    </source>
</evidence>
<accession>A0AAN6S5I9</accession>
<evidence type="ECO:0000256" key="1">
    <source>
        <dbReference type="SAM" id="SignalP"/>
    </source>
</evidence>
<feature type="signal peptide" evidence="1">
    <location>
        <begin position="1"/>
        <end position="27"/>
    </location>
</feature>
<name>A0AAN6S5I9_9PEZI</name>
<sequence>MTDSSSSRQWILLLSLTALLLSLAVLAQIASRYASAYLAAPREVSAFVDAVDSSIAENESYDRDVSKVQRLEDKLRLGRLLRDIQRGGDELRELINTLFAEAPTGETDKDESSSRPLRTVARVFWANKRLELEDKVRRLDLLRMRFLVVHMGIIAGVATEAAAKQQQSISISDPEKHVLCRSEPRPGALPRSVSDSIKSGKLPLRRLSTQAIGHQENTEGSHRRGWVGVVQELQKSPLLQKRHASIETAMKPRIPCTP</sequence>
<reference evidence="3" key="1">
    <citation type="journal article" date="2023" name="Mol. Phylogenet. Evol.">
        <title>Genome-scale phylogeny and comparative genomics of the fungal order Sordariales.</title>
        <authorList>
            <person name="Hensen N."/>
            <person name="Bonometti L."/>
            <person name="Westerberg I."/>
            <person name="Brannstrom I.O."/>
            <person name="Guillou S."/>
            <person name="Cros-Aarteil S."/>
            <person name="Calhoun S."/>
            <person name="Haridas S."/>
            <person name="Kuo A."/>
            <person name="Mondo S."/>
            <person name="Pangilinan J."/>
            <person name="Riley R."/>
            <person name="LaButti K."/>
            <person name="Andreopoulos B."/>
            <person name="Lipzen A."/>
            <person name="Chen C."/>
            <person name="Yan M."/>
            <person name="Daum C."/>
            <person name="Ng V."/>
            <person name="Clum A."/>
            <person name="Steindorff A."/>
            <person name="Ohm R.A."/>
            <person name="Martin F."/>
            <person name="Silar P."/>
            <person name="Natvig D.O."/>
            <person name="Lalanne C."/>
            <person name="Gautier V."/>
            <person name="Ament-Velasquez S.L."/>
            <person name="Kruys A."/>
            <person name="Hutchinson M.I."/>
            <person name="Powell A.J."/>
            <person name="Barry K."/>
            <person name="Miller A.N."/>
            <person name="Grigoriev I.V."/>
            <person name="Debuchy R."/>
            <person name="Gladieux P."/>
            <person name="Hiltunen Thoren M."/>
            <person name="Johannesson H."/>
        </authorList>
    </citation>
    <scope>NUCLEOTIDE SEQUENCE [LARGE SCALE GENOMIC DNA]</scope>
    <source>
        <strain evidence="3">CBS 340.73</strain>
    </source>
</reference>
<keyword evidence="3" id="KW-1185">Reference proteome</keyword>
<proteinExistence type="predicted"/>
<gene>
    <name evidence="2" type="ORF">QBC46DRAFT_106538</name>
</gene>
<comment type="caution">
    <text evidence="2">The sequence shown here is derived from an EMBL/GenBank/DDBJ whole genome shotgun (WGS) entry which is preliminary data.</text>
</comment>